<evidence type="ECO:0008006" key="3">
    <source>
        <dbReference type="Google" id="ProtNLM"/>
    </source>
</evidence>
<dbReference type="EMBL" id="QEKK01000004">
    <property type="protein sequence ID" value="PVY58568.1"/>
    <property type="molecule type" value="Genomic_DNA"/>
</dbReference>
<dbReference type="SUPFAM" id="SSF53187">
    <property type="entry name" value="Zn-dependent exopeptidases"/>
    <property type="match status" value="1"/>
</dbReference>
<gene>
    <name evidence="1" type="ORF">C7373_104164</name>
</gene>
<evidence type="ECO:0000313" key="2">
    <source>
        <dbReference type="Proteomes" id="UP000245778"/>
    </source>
</evidence>
<dbReference type="Gene3D" id="3.40.630.10">
    <property type="entry name" value="Zn peptidases"/>
    <property type="match status" value="1"/>
</dbReference>
<sequence length="85" mass="9410">MYAPHTRALGVPICDMPEAMRGSEDFGHYLKQISGALFLLVNGEEYPPIHAEQFDFPDDEIETAVEIFMAVLKGADIPVGEEKSL</sequence>
<accession>A0A2U1CCC7</accession>
<evidence type="ECO:0000313" key="1">
    <source>
        <dbReference type="EMBL" id="PVY58568.1"/>
    </source>
</evidence>
<dbReference type="AlphaFoldDB" id="A0A2U1CCC7"/>
<reference evidence="1 2" key="1">
    <citation type="submission" date="2018-04" db="EMBL/GenBank/DDBJ databases">
        <title>Genomic Encyclopedia of Type Strains, Phase IV (KMG-IV): sequencing the most valuable type-strain genomes for metagenomic binning, comparative biology and taxonomic classification.</title>
        <authorList>
            <person name="Goeker M."/>
        </authorList>
    </citation>
    <scope>NUCLEOTIDE SEQUENCE [LARGE SCALE GENOMIC DNA]</scope>
    <source>
        <strain evidence="1 2">DSM 26588</strain>
    </source>
</reference>
<protein>
    <recommendedName>
        <fullName evidence="3">Amidohydrolase</fullName>
    </recommendedName>
</protein>
<comment type="caution">
    <text evidence="1">The sequence shown here is derived from an EMBL/GenBank/DDBJ whole genome shotgun (WGS) entry which is preliminary data.</text>
</comment>
<dbReference type="OrthoDB" id="9776731at2"/>
<name>A0A2U1CCC7_9FIRM</name>
<dbReference type="Proteomes" id="UP000245778">
    <property type="component" value="Unassembled WGS sequence"/>
</dbReference>
<proteinExistence type="predicted"/>
<dbReference type="RefSeq" id="WP_075704105.1">
    <property type="nucleotide sequence ID" value="NZ_CAUFHD010000010.1"/>
</dbReference>
<organism evidence="1 2">
    <name type="scientific">Intestinimonas butyriciproducens</name>
    <dbReference type="NCBI Taxonomy" id="1297617"/>
    <lineage>
        <taxon>Bacteria</taxon>
        <taxon>Bacillati</taxon>
        <taxon>Bacillota</taxon>
        <taxon>Clostridia</taxon>
        <taxon>Eubacteriales</taxon>
        <taxon>Intestinimonas</taxon>
    </lineage>
</organism>